<dbReference type="GO" id="GO:1990904">
    <property type="term" value="C:ribonucleoprotein complex"/>
    <property type="evidence" value="ECO:0007669"/>
    <property type="project" value="UniProtKB-KW"/>
</dbReference>
<evidence type="ECO:0000313" key="5">
    <source>
        <dbReference type="Proteomes" id="UP001064489"/>
    </source>
</evidence>
<keyword evidence="5" id="KW-1185">Reference proteome</keyword>
<dbReference type="SUPFAM" id="SSF54821">
    <property type="entry name" value="Ribosomal protein S3 C-terminal domain"/>
    <property type="match status" value="1"/>
</dbReference>
<gene>
    <name evidence="4" type="ORF">LWI28_004306</name>
</gene>
<keyword evidence="3" id="KW-0687">Ribonucleoprotein</keyword>
<dbReference type="InterPro" id="IPR036419">
    <property type="entry name" value="Ribosomal_S3_C_sf"/>
</dbReference>
<accession>A0AAD5JJ61</accession>
<reference evidence="4" key="2">
    <citation type="submission" date="2023-02" db="EMBL/GenBank/DDBJ databases">
        <authorList>
            <person name="Swenson N.G."/>
            <person name="Wegrzyn J.L."/>
            <person name="Mcevoy S.L."/>
        </authorList>
    </citation>
    <scope>NUCLEOTIDE SEQUENCE</scope>
    <source>
        <strain evidence="4">91603</strain>
        <tissue evidence="4">Leaf</tissue>
    </source>
</reference>
<organism evidence="4 5">
    <name type="scientific">Acer negundo</name>
    <name type="common">Box elder</name>
    <dbReference type="NCBI Taxonomy" id="4023"/>
    <lineage>
        <taxon>Eukaryota</taxon>
        <taxon>Viridiplantae</taxon>
        <taxon>Streptophyta</taxon>
        <taxon>Embryophyta</taxon>
        <taxon>Tracheophyta</taxon>
        <taxon>Spermatophyta</taxon>
        <taxon>Magnoliopsida</taxon>
        <taxon>eudicotyledons</taxon>
        <taxon>Gunneridae</taxon>
        <taxon>Pentapetalae</taxon>
        <taxon>rosids</taxon>
        <taxon>malvids</taxon>
        <taxon>Sapindales</taxon>
        <taxon>Sapindaceae</taxon>
        <taxon>Hippocastanoideae</taxon>
        <taxon>Acereae</taxon>
        <taxon>Acer</taxon>
    </lineage>
</organism>
<evidence type="ECO:0000313" key="4">
    <source>
        <dbReference type="EMBL" id="KAI9194236.1"/>
    </source>
</evidence>
<dbReference type="GO" id="GO:0005840">
    <property type="term" value="C:ribosome"/>
    <property type="evidence" value="ECO:0007669"/>
    <property type="project" value="UniProtKB-KW"/>
</dbReference>
<comment type="similarity">
    <text evidence="1">Belongs to the universal ribosomal protein uS3 family.</text>
</comment>
<dbReference type="AlphaFoldDB" id="A0AAD5JJ61"/>
<proteinExistence type="inferred from homology"/>
<keyword evidence="2" id="KW-0689">Ribosomal protein</keyword>
<reference evidence="4" key="1">
    <citation type="journal article" date="2022" name="Plant J.">
        <title>Strategies of tolerance reflected in two North American maple genomes.</title>
        <authorList>
            <person name="McEvoy S.L."/>
            <person name="Sezen U.U."/>
            <person name="Trouern-Trend A."/>
            <person name="McMahon S.M."/>
            <person name="Schaberg P.G."/>
            <person name="Yang J."/>
            <person name="Wegrzyn J.L."/>
            <person name="Swenson N.G."/>
        </authorList>
    </citation>
    <scope>NUCLEOTIDE SEQUENCE</scope>
    <source>
        <strain evidence="4">91603</strain>
    </source>
</reference>
<dbReference type="Gene3D" id="3.30.1140.32">
    <property type="entry name" value="Ribosomal protein S3, C-terminal domain"/>
    <property type="match status" value="1"/>
</dbReference>
<protein>
    <submittedName>
        <fullName evidence="4">Uncharacterized protein</fullName>
    </submittedName>
</protein>
<evidence type="ECO:0000256" key="2">
    <source>
        <dbReference type="ARBA" id="ARBA00022980"/>
    </source>
</evidence>
<evidence type="ECO:0000256" key="3">
    <source>
        <dbReference type="ARBA" id="ARBA00023274"/>
    </source>
</evidence>
<dbReference type="Proteomes" id="UP001064489">
    <property type="component" value="Chromosome 1"/>
</dbReference>
<dbReference type="EMBL" id="JAJSOW010000003">
    <property type="protein sequence ID" value="KAI9194236.1"/>
    <property type="molecule type" value="Genomic_DNA"/>
</dbReference>
<comment type="caution">
    <text evidence="4">The sequence shown here is derived from an EMBL/GenBank/DDBJ whole genome shotgun (WGS) entry which is preliminary data.</text>
</comment>
<evidence type="ECO:0000256" key="1">
    <source>
        <dbReference type="ARBA" id="ARBA00010761"/>
    </source>
</evidence>
<name>A0AAD5JJ61_ACENE</name>
<sequence length="73" mass="7984">MKKAIELTELVNTKGIQVQIVGRIDGKEIAYVEWIKEGVAVIGAVATVAVAYSVYRSLQSLLGILSSNEFWTD</sequence>